<dbReference type="EMBL" id="JARBHB010000014">
    <property type="protein sequence ID" value="KAJ8868820.1"/>
    <property type="molecule type" value="Genomic_DNA"/>
</dbReference>
<gene>
    <name evidence="1" type="ORF">PR048_030361</name>
</gene>
<proteinExistence type="predicted"/>
<sequence>MAASHSTRQIAQPAIDFVPTCKAILVEPHPAIKSFYAKNYITYVVQYFRCCQKGVSGMDSAQLLSKLDYDEILSVFSCENFNISILQDCLQLATQITLQVH</sequence>
<protein>
    <submittedName>
        <fullName evidence="1">Uncharacterized protein</fullName>
    </submittedName>
</protein>
<evidence type="ECO:0000313" key="1">
    <source>
        <dbReference type="EMBL" id="KAJ8868820.1"/>
    </source>
</evidence>
<dbReference type="Proteomes" id="UP001159363">
    <property type="component" value="Chromosome 13"/>
</dbReference>
<evidence type="ECO:0000313" key="2">
    <source>
        <dbReference type="Proteomes" id="UP001159363"/>
    </source>
</evidence>
<name>A0ABQ9G8S4_9NEOP</name>
<comment type="caution">
    <text evidence="1">The sequence shown here is derived from an EMBL/GenBank/DDBJ whole genome shotgun (WGS) entry which is preliminary data.</text>
</comment>
<organism evidence="1 2">
    <name type="scientific">Dryococelus australis</name>
    <dbReference type="NCBI Taxonomy" id="614101"/>
    <lineage>
        <taxon>Eukaryota</taxon>
        <taxon>Metazoa</taxon>
        <taxon>Ecdysozoa</taxon>
        <taxon>Arthropoda</taxon>
        <taxon>Hexapoda</taxon>
        <taxon>Insecta</taxon>
        <taxon>Pterygota</taxon>
        <taxon>Neoptera</taxon>
        <taxon>Polyneoptera</taxon>
        <taxon>Phasmatodea</taxon>
        <taxon>Verophasmatodea</taxon>
        <taxon>Anareolatae</taxon>
        <taxon>Phasmatidae</taxon>
        <taxon>Eurycanthinae</taxon>
        <taxon>Dryococelus</taxon>
    </lineage>
</organism>
<accession>A0ABQ9G8S4</accession>
<reference evidence="1 2" key="1">
    <citation type="submission" date="2023-02" db="EMBL/GenBank/DDBJ databases">
        <title>LHISI_Scaffold_Assembly.</title>
        <authorList>
            <person name="Stuart O.P."/>
            <person name="Cleave R."/>
            <person name="Magrath M.J.L."/>
            <person name="Mikheyev A.S."/>
        </authorList>
    </citation>
    <scope>NUCLEOTIDE SEQUENCE [LARGE SCALE GENOMIC DNA]</scope>
    <source>
        <strain evidence="1">Daus_M_001</strain>
        <tissue evidence="1">Leg muscle</tissue>
    </source>
</reference>
<keyword evidence="2" id="KW-1185">Reference proteome</keyword>